<dbReference type="Proteomes" id="UP001305746">
    <property type="component" value="Unassembled WGS sequence"/>
</dbReference>
<dbReference type="InterPro" id="IPR015424">
    <property type="entry name" value="PyrdxlP-dep_Trfase"/>
</dbReference>
<organism evidence="4 5">
    <name type="scientific">Marinobacter qingdaonensis</name>
    <dbReference type="NCBI Taxonomy" id="3108486"/>
    <lineage>
        <taxon>Bacteria</taxon>
        <taxon>Pseudomonadati</taxon>
        <taxon>Pseudomonadota</taxon>
        <taxon>Gammaproteobacteria</taxon>
        <taxon>Pseudomonadales</taxon>
        <taxon>Marinobacteraceae</taxon>
        <taxon>Marinobacter</taxon>
    </lineage>
</organism>
<evidence type="ECO:0000256" key="2">
    <source>
        <dbReference type="ARBA" id="ARBA00037999"/>
    </source>
</evidence>
<sequence>MDAVETLISERRMAVGKLRPVGSRVPKCVKRMHGRPELDWDTRYHTECSASGTDALSMAVAVSMAGRPADSTPEVLLPAYGCPDLVAAIIAQGAKPILVDLVPDSPYMDLEHAERAITPATVALIGVGLLGVPERLDRLSELCRRKGLFLIEDSAQCFPPASTEGGWADFIVLSFGRGKPINLMGGGALLVRRDLLDRAQPVLENFPIIGFGSGLKWAFRRWLFNFLLHRIPYRVLEKLPGLKLGETRFRSLQQTQRLALPQEVLSSGVAHFSCRPPTHSGYVSELVELSKFGWRSLDGTTSPSGANRLPRNRFGLLAPSGHLRDLVEYALNDAGIGASGFYRQILPEIDGLEALFSNTDYPNARNFADRLLTLPSHEDVTEADVTRINKILRALSQE</sequence>
<proteinExistence type="inferred from homology"/>
<dbReference type="Gene3D" id="3.90.1150.10">
    <property type="entry name" value="Aspartate Aminotransferase, domain 1"/>
    <property type="match status" value="1"/>
</dbReference>
<evidence type="ECO:0000313" key="4">
    <source>
        <dbReference type="EMBL" id="MEA1081851.1"/>
    </source>
</evidence>
<keyword evidence="5" id="KW-1185">Reference proteome</keyword>
<dbReference type="InterPro" id="IPR015421">
    <property type="entry name" value="PyrdxlP-dep_Trfase_major"/>
</dbReference>
<name>A0ABU5P1A7_9GAMM</name>
<dbReference type="Gene3D" id="3.40.640.10">
    <property type="entry name" value="Type I PLP-dependent aspartate aminotransferase-like (Major domain)"/>
    <property type="match status" value="1"/>
</dbReference>
<reference evidence="4 5" key="1">
    <citation type="submission" date="2023-12" db="EMBL/GenBank/DDBJ databases">
        <title>Marinobacter qingdaonensis sp. nov., isolated from the intertidal sediment of Qingdao, PR China.</title>
        <authorList>
            <person name="Li Y."/>
        </authorList>
    </citation>
    <scope>NUCLEOTIDE SEQUENCE [LARGE SCALE GENOMIC DNA]</scope>
    <source>
        <strain evidence="4 5">ASW11-75</strain>
    </source>
</reference>
<comment type="similarity">
    <text evidence="2 3">Belongs to the DegT/DnrJ/EryC1 family.</text>
</comment>
<keyword evidence="4" id="KW-0808">Transferase</keyword>
<evidence type="ECO:0000256" key="3">
    <source>
        <dbReference type="RuleBase" id="RU004508"/>
    </source>
</evidence>
<dbReference type="PANTHER" id="PTHR30244">
    <property type="entry name" value="TRANSAMINASE"/>
    <property type="match status" value="1"/>
</dbReference>
<dbReference type="GO" id="GO:0008483">
    <property type="term" value="F:transaminase activity"/>
    <property type="evidence" value="ECO:0007669"/>
    <property type="project" value="UniProtKB-KW"/>
</dbReference>
<accession>A0ABU5P1A7</accession>
<evidence type="ECO:0000313" key="5">
    <source>
        <dbReference type="Proteomes" id="UP001305746"/>
    </source>
</evidence>
<dbReference type="Pfam" id="PF01041">
    <property type="entry name" value="DegT_DnrJ_EryC1"/>
    <property type="match status" value="2"/>
</dbReference>
<dbReference type="PANTHER" id="PTHR30244:SF34">
    <property type="entry name" value="DTDP-4-AMINO-4,6-DIDEOXYGALACTOSE TRANSAMINASE"/>
    <property type="match status" value="1"/>
</dbReference>
<keyword evidence="4" id="KW-0032">Aminotransferase</keyword>
<comment type="caution">
    <text evidence="4">The sequence shown here is derived from an EMBL/GenBank/DDBJ whole genome shotgun (WGS) entry which is preliminary data.</text>
</comment>
<evidence type="ECO:0000256" key="1">
    <source>
        <dbReference type="ARBA" id="ARBA00022898"/>
    </source>
</evidence>
<gene>
    <name evidence="4" type="ORF">U5822_14340</name>
</gene>
<protein>
    <submittedName>
        <fullName evidence="4">DegT/DnrJ/EryC1/StrS family aminotransferase</fullName>
    </submittedName>
</protein>
<dbReference type="SUPFAM" id="SSF53383">
    <property type="entry name" value="PLP-dependent transferases"/>
    <property type="match status" value="1"/>
</dbReference>
<dbReference type="InterPro" id="IPR015422">
    <property type="entry name" value="PyrdxlP-dep_Trfase_small"/>
</dbReference>
<dbReference type="EMBL" id="JAYDCJ010000003">
    <property type="protein sequence ID" value="MEA1081851.1"/>
    <property type="molecule type" value="Genomic_DNA"/>
</dbReference>
<keyword evidence="1 3" id="KW-0663">Pyridoxal phosphate</keyword>
<dbReference type="RefSeq" id="WP_322856292.1">
    <property type="nucleotide sequence ID" value="NZ_JAYDCJ010000003.1"/>
</dbReference>
<dbReference type="InterPro" id="IPR000653">
    <property type="entry name" value="DegT/StrS_aminotransferase"/>
</dbReference>